<dbReference type="AlphaFoldDB" id="A0A7X6LTD7"/>
<feature type="domain" description="UvrD-like helicase C-terminal" evidence="5">
    <location>
        <begin position="219"/>
        <end position="287"/>
    </location>
</feature>
<dbReference type="GO" id="GO:0003677">
    <property type="term" value="F:DNA binding"/>
    <property type="evidence" value="ECO:0007669"/>
    <property type="project" value="InterPro"/>
</dbReference>
<evidence type="ECO:0000259" key="5">
    <source>
        <dbReference type="Pfam" id="PF13361"/>
    </source>
</evidence>
<organism evidence="6 7">
    <name type="scientific">Corynebacterium mucifaciens</name>
    <dbReference type="NCBI Taxonomy" id="57171"/>
    <lineage>
        <taxon>Bacteria</taxon>
        <taxon>Bacillati</taxon>
        <taxon>Actinomycetota</taxon>
        <taxon>Actinomycetes</taxon>
        <taxon>Mycobacteriales</taxon>
        <taxon>Corynebacteriaceae</taxon>
        <taxon>Corynebacterium</taxon>
    </lineage>
</organism>
<dbReference type="PANTHER" id="PTHR11070:SF2">
    <property type="entry name" value="ATP-DEPENDENT DNA HELICASE SRS2"/>
    <property type="match status" value="1"/>
</dbReference>
<evidence type="ECO:0000313" key="7">
    <source>
        <dbReference type="Proteomes" id="UP000554284"/>
    </source>
</evidence>
<dbReference type="InterPro" id="IPR014017">
    <property type="entry name" value="DNA_helicase_UvrD-like_C"/>
</dbReference>
<protein>
    <recommendedName>
        <fullName evidence="5">UvrD-like helicase C-terminal domain-containing protein</fullName>
    </recommendedName>
</protein>
<dbReference type="PANTHER" id="PTHR11070">
    <property type="entry name" value="UVRD / RECB / PCRA DNA HELICASE FAMILY MEMBER"/>
    <property type="match status" value="1"/>
</dbReference>
<reference evidence="6 7" key="1">
    <citation type="submission" date="2020-04" db="EMBL/GenBank/DDBJ databases">
        <title>MicrobeNet Type strains.</title>
        <authorList>
            <person name="Nicholson A.C."/>
        </authorList>
    </citation>
    <scope>NUCLEOTIDE SEQUENCE [LARGE SCALE GENOMIC DNA]</scope>
    <source>
        <strain evidence="6 7">ATCC 700355</strain>
    </source>
</reference>
<dbReference type="Gene3D" id="3.40.50.300">
    <property type="entry name" value="P-loop containing nucleotide triphosphate hydrolases"/>
    <property type="match status" value="1"/>
</dbReference>
<evidence type="ECO:0000256" key="2">
    <source>
        <dbReference type="ARBA" id="ARBA00022801"/>
    </source>
</evidence>
<dbReference type="GO" id="GO:0043138">
    <property type="term" value="F:3'-5' DNA helicase activity"/>
    <property type="evidence" value="ECO:0007669"/>
    <property type="project" value="TreeGrafter"/>
</dbReference>
<dbReference type="Pfam" id="PF13361">
    <property type="entry name" value="UvrD_C"/>
    <property type="match status" value="1"/>
</dbReference>
<sequence length="298" mass="32355">MGVFPYPRPMWRTCERSRAERTNSAASICPVWRRTCARCGDAPVGARGFPHRARGYAGRGRPGVPLVTDEGQLGAEDAAVWLPAIYCCGCGRAGWMTALEPGTDAVVLDGGEIREASVDRPELPRPFIDATNEYRGAVADGAELSAFDDEDGKRALMWFHTSMRTLSITGPSEEARAEGSSVPVLTYSDLGAEGYARDQVCLNCGEPDAVRYIGSRVVTQVSVMTIHGAKGMEVTHVSLMGVGKEFMPLRFRLKNLSEQDARAALQQERSLLYVAASRARDELVITTVGERSELLPEG</sequence>
<dbReference type="GO" id="GO:0000725">
    <property type="term" value="P:recombinational repair"/>
    <property type="evidence" value="ECO:0007669"/>
    <property type="project" value="TreeGrafter"/>
</dbReference>
<dbReference type="SUPFAM" id="SSF52540">
    <property type="entry name" value="P-loop containing nucleoside triphosphate hydrolases"/>
    <property type="match status" value="1"/>
</dbReference>
<keyword evidence="3" id="KW-0347">Helicase</keyword>
<gene>
    <name evidence="6" type="ORF">HF989_09135</name>
</gene>
<accession>A0A7X6LTD7</accession>
<evidence type="ECO:0000256" key="3">
    <source>
        <dbReference type="ARBA" id="ARBA00022806"/>
    </source>
</evidence>
<keyword evidence="1" id="KW-0547">Nucleotide-binding</keyword>
<dbReference type="Proteomes" id="UP000554284">
    <property type="component" value="Unassembled WGS sequence"/>
</dbReference>
<dbReference type="GO" id="GO:0005524">
    <property type="term" value="F:ATP binding"/>
    <property type="evidence" value="ECO:0007669"/>
    <property type="project" value="UniProtKB-KW"/>
</dbReference>
<evidence type="ECO:0000256" key="4">
    <source>
        <dbReference type="ARBA" id="ARBA00022840"/>
    </source>
</evidence>
<comment type="caution">
    <text evidence="6">The sequence shown here is derived from an EMBL/GenBank/DDBJ whole genome shotgun (WGS) entry which is preliminary data.</text>
</comment>
<keyword evidence="4" id="KW-0067">ATP-binding</keyword>
<evidence type="ECO:0000313" key="6">
    <source>
        <dbReference type="EMBL" id="NKY69519.1"/>
    </source>
</evidence>
<dbReference type="EMBL" id="JAAXPF010000011">
    <property type="protein sequence ID" value="NKY69519.1"/>
    <property type="molecule type" value="Genomic_DNA"/>
</dbReference>
<proteinExistence type="predicted"/>
<dbReference type="InterPro" id="IPR027417">
    <property type="entry name" value="P-loop_NTPase"/>
</dbReference>
<dbReference type="InterPro" id="IPR000212">
    <property type="entry name" value="DNA_helicase_UvrD/REP"/>
</dbReference>
<evidence type="ECO:0000256" key="1">
    <source>
        <dbReference type="ARBA" id="ARBA00022741"/>
    </source>
</evidence>
<dbReference type="GO" id="GO:0016787">
    <property type="term" value="F:hydrolase activity"/>
    <property type="evidence" value="ECO:0007669"/>
    <property type="project" value="UniProtKB-KW"/>
</dbReference>
<keyword evidence="2" id="KW-0378">Hydrolase</keyword>
<name>A0A7X6LTD7_9CORY</name>